<comment type="caution">
    <text evidence="1">The sequence shown here is derived from an EMBL/GenBank/DDBJ whole genome shotgun (WGS) entry which is preliminary data.</text>
</comment>
<organism evidence="1 2">
    <name type="scientific">Chitinophaga niastensis</name>
    <dbReference type="NCBI Taxonomy" id="536980"/>
    <lineage>
        <taxon>Bacteria</taxon>
        <taxon>Pseudomonadati</taxon>
        <taxon>Bacteroidota</taxon>
        <taxon>Chitinophagia</taxon>
        <taxon>Chitinophagales</taxon>
        <taxon>Chitinophagaceae</taxon>
        <taxon>Chitinophaga</taxon>
    </lineage>
</organism>
<dbReference type="AlphaFoldDB" id="A0A2P8HNZ8"/>
<evidence type="ECO:0000313" key="1">
    <source>
        <dbReference type="EMBL" id="PSL47943.1"/>
    </source>
</evidence>
<keyword evidence="2" id="KW-1185">Reference proteome</keyword>
<evidence type="ECO:0008006" key="3">
    <source>
        <dbReference type="Google" id="ProtNLM"/>
    </source>
</evidence>
<evidence type="ECO:0000313" key="2">
    <source>
        <dbReference type="Proteomes" id="UP000240971"/>
    </source>
</evidence>
<dbReference type="Gene3D" id="3.10.450.50">
    <property type="match status" value="1"/>
</dbReference>
<reference evidence="1 2" key="1">
    <citation type="submission" date="2018-03" db="EMBL/GenBank/DDBJ databases">
        <title>Genomic Encyclopedia of Archaeal and Bacterial Type Strains, Phase II (KMG-II): from individual species to whole genera.</title>
        <authorList>
            <person name="Goeker M."/>
        </authorList>
    </citation>
    <scope>NUCLEOTIDE SEQUENCE [LARGE SCALE GENOMIC DNA]</scope>
    <source>
        <strain evidence="1 2">DSM 24859</strain>
    </source>
</reference>
<gene>
    <name evidence="1" type="ORF">CLV51_102803</name>
</gene>
<name>A0A2P8HNZ8_CHINA</name>
<dbReference type="EMBL" id="PYAW01000002">
    <property type="protein sequence ID" value="PSL47943.1"/>
    <property type="molecule type" value="Genomic_DNA"/>
</dbReference>
<dbReference type="Proteomes" id="UP000240971">
    <property type="component" value="Unassembled WGS sequence"/>
</dbReference>
<accession>A0A2P8HNZ8</accession>
<protein>
    <recommendedName>
        <fullName evidence="3">DUF3828 domain-containing protein</fullName>
    </recommendedName>
</protein>
<sequence>MLILWLRRSLIWGGLINIKKETKKMKQSVLFISIILMSFVSRAVYAQQSDPVTTVKKLFTLISKPNSFINKEDSCYAAMDAMDILKLNKPYIKVYLNNLKNTGLFSSAYLSAQKEYYLDIEKDIKKDGYGTARDADMYTLSQDPPDNKVVLARLQKVTPLISGNAATVTIDFKTSDHYKLIYKLVKENNSWLINSIDATFGK</sequence>
<proteinExistence type="predicted"/>